<dbReference type="InterPro" id="IPR006994">
    <property type="entry name" value="TCF25/Rqc1"/>
</dbReference>
<feature type="compositionally biased region" description="Low complexity" evidence="1">
    <location>
        <begin position="407"/>
        <end position="416"/>
    </location>
</feature>
<dbReference type="GO" id="GO:1990112">
    <property type="term" value="C:RQC complex"/>
    <property type="evidence" value="ECO:0007669"/>
    <property type="project" value="TreeGrafter"/>
</dbReference>
<dbReference type="PANTHER" id="PTHR22684:SF0">
    <property type="entry name" value="RIBOSOME QUALITY CONTROL COMPLEX SUBUNIT TCF25"/>
    <property type="match status" value="1"/>
</dbReference>
<protein>
    <recommendedName>
        <fullName evidence="5">Transcription factor 25</fullName>
    </recommendedName>
</protein>
<dbReference type="AlphaFoldDB" id="A0AAW1R7B2"/>
<sequence length="997" mass="105675">MAFVLARLSSGGVVGLMSALLLATVPGQGTLNLVAQTPKPGENTYISQLASALLGGATPGLFWGSVSAKDVNAACAMLALGQFDIPTTITGYGATFTLPLKVVATGGCGTPVSPAGVQSVFSDPSGRKSAVICDSDPEFTTKNGCGVFLTGPDIDSLYKQGTSGGPAGRHLLAGGMAGALLAVELAGGGASPGDAAWETEAALADVVYKRAADVAVHDVVWTAGGNHTMVAREVTDVEVVMGLGLFNPFTTGGFLVVDGVLVSAHSAWFLDATFNHLGISPSYLPAIYQVIMAPARALYHLLGKQHAVELDAIIESTKLADDITSSESEEDVSPAVQHKVPFNPFSLLTDSEEEAPAEDDDESEAEQPSTAAAQPPVAPASAPGQSAKAKKKAQQRRKKAADKAKGKGPAAEGSAAQGKKPQQQQVEEEEDLDGLLKQFGVQPAPRDDQDRSAAASTSGRSELLAVDARNLRADEEMRRIFGSKIVEAADRDEGSAVAGGSRRVRRLMARGLIQRRHMKRGILIQPKDHWPPLDGGISMEVAGYTKDGKQLFTYTHSANYQAVQSSFEECQATFDPNNIAALLQHHPYHIDALLAMYELYRAMGEHAYSEEMLERCLYALEMAWHPWFNPAAANCRLNYSVEANRPLFVALFRHMQNLSRRGLHTTALECAKLLLALDPEDPMGALCCIDYFVLRAQQFAYLQRLADEYSGDSSLALLPNFSFSLALARFRLASSFGDSPGRPGRRAKASGSNARGGGEPGQGGETGRETLESANNALIQAVLLHPLVVTSLMERLKEQGIGKDAEWGSILSRPLFAGAGAGGSASLDHLVQIFVERHHLMWKAQDVQLWLKRACDTASDAASAASAADWAAVRAEVFPASPVNEYRHLRVADFSDVISRLPPEEMQAAMAGGGAGGPGMQAGMDPAELAALRAEVQQLAQRMEQGGAIAEEELQGAHPLAMLLRSMLPWVNAGEAPDYEADGEHAADAGNGEGSQP</sequence>
<evidence type="ECO:0000256" key="2">
    <source>
        <dbReference type="SAM" id="SignalP"/>
    </source>
</evidence>
<organism evidence="3 4">
    <name type="scientific">[Myrmecia] bisecta</name>
    <dbReference type="NCBI Taxonomy" id="41462"/>
    <lineage>
        <taxon>Eukaryota</taxon>
        <taxon>Viridiplantae</taxon>
        <taxon>Chlorophyta</taxon>
        <taxon>core chlorophytes</taxon>
        <taxon>Trebouxiophyceae</taxon>
        <taxon>Trebouxiales</taxon>
        <taxon>Trebouxiaceae</taxon>
        <taxon>Myrmecia</taxon>
    </lineage>
</organism>
<accession>A0AAW1R7B2</accession>
<proteinExistence type="predicted"/>
<reference evidence="3 4" key="1">
    <citation type="journal article" date="2024" name="Nat. Commun.">
        <title>Phylogenomics reveals the evolutionary origins of lichenization in chlorophyte algae.</title>
        <authorList>
            <person name="Puginier C."/>
            <person name="Libourel C."/>
            <person name="Otte J."/>
            <person name="Skaloud P."/>
            <person name="Haon M."/>
            <person name="Grisel S."/>
            <person name="Petersen M."/>
            <person name="Berrin J.G."/>
            <person name="Delaux P.M."/>
            <person name="Dal Grande F."/>
            <person name="Keller J."/>
        </authorList>
    </citation>
    <scope>NUCLEOTIDE SEQUENCE [LARGE SCALE GENOMIC DNA]</scope>
    <source>
        <strain evidence="3 4">SAG 2043</strain>
    </source>
</reference>
<feature type="compositionally biased region" description="Basic residues" evidence="1">
    <location>
        <begin position="388"/>
        <end position="400"/>
    </location>
</feature>
<gene>
    <name evidence="3" type="ORF">WJX72_006318</name>
</gene>
<dbReference type="Pfam" id="PF04910">
    <property type="entry name" value="Tcf25"/>
    <property type="match status" value="1"/>
</dbReference>
<keyword evidence="2" id="KW-0732">Signal</keyword>
<feature type="region of interest" description="Disordered" evidence="1">
    <location>
        <begin position="441"/>
        <end position="460"/>
    </location>
</feature>
<feature type="region of interest" description="Disordered" evidence="1">
    <location>
        <begin position="351"/>
        <end position="431"/>
    </location>
</feature>
<evidence type="ECO:0000256" key="1">
    <source>
        <dbReference type="SAM" id="MobiDB-lite"/>
    </source>
</evidence>
<feature type="chain" id="PRO_5044002228" description="Transcription factor 25" evidence="2">
    <location>
        <begin position="28"/>
        <end position="997"/>
    </location>
</feature>
<name>A0AAW1R7B2_9CHLO</name>
<feature type="signal peptide" evidence="2">
    <location>
        <begin position="1"/>
        <end position="27"/>
    </location>
</feature>
<evidence type="ECO:0008006" key="5">
    <source>
        <dbReference type="Google" id="ProtNLM"/>
    </source>
</evidence>
<dbReference type="EMBL" id="JALJOR010000001">
    <property type="protein sequence ID" value="KAK9829524.1"/>
    <property type="molecule type" value="Genomic_DNA"/>
</dbReference>
<feature type="region of interest" description="Disordered" evidence="1">
    <location>
        <begin position="975"/>
        <end position="997"/>
    </location>
</feature>
<dbReference type="Gene3D" id="2.170.16.10">
    <property type="entry name" value="Hedgehog/Intein (Hint) domain"/>
    <property type="match status" value="1"/>
</dbReference>
<evidence type="ECO:0000313" key="4">
    <source>
        <dbReference type="Proteomes" id="UP001489004"/>
    </source>
</evidence>
<feature type="region of interest" description="Disordered" evidence="1">
    <location>
        <begin position="739"/>
        <end position="768"/>
    </location>
</feature>
<feature type="compositionally biased region" description="Acidic residues" evidence="1">
    <location>
        <begin position="351"/>
        <end position="365"/>
    </location>
</feature>
<evidence type="ECO:0000313" key="3">
    <source>
        <dbReference type="EMBL" id="KAK9829524.1"/>
    </source>
</evidence>
<keyword evidence="4" id="KW-1185">Reference proteome</keyword>
<feature type="compositionally biased region" description="Low complexity" evidence="1">
    <location>
        <begin position="366"/>
        <end position="387"/>
    </location>
</feature>
<feature type="compositionally biased region" description="Gly residues" evidence="1">
    <location>
        <begin position="754"/>
        <end position="765"/>
    </location>
</feature>
<comment type="caution">
    <text evidence="3">The sequence shown here is derived from an EMBL/GenBank/DDBJ whole genome shotgun (WGS) entry which is preliminary data.</text>
</comment>
<dbReference type="Proteomes" id="UP001489004">
    <property type="component" value="Unassembled WGS sequence"/>
</dbReference>
<dbReference type="PANTHER" id="PTHR22684">
    <property type="entry name" value="NULP1-RELATED"/>
    <property type="match status" value="1"/>
</dbReference>